<dbReference type="PANTHER" id="PTHR33755">
    <property type="entry name" value="TOXIN PARE1-RELATED"/>
    <property type="match status" value="1"/>
</dbReference>
<dbReference type="Pfam" id="PF05016">
    <property type="entry name" value="ParE_toxin"/>
    <property type="match status" value="1"/>
</dbReference>
<dbReference type="AlphaFoldDB" id="A0AAU7XE63"/>
<dbReference type="Gene3D" id="3.30.2310.20">
    <property type="entry name" value="RelE-like"/>
    <property type="match status" value="1"/>
</dbReference>
<organism evidence="3">
    <name type="scientific">Methyloraptor flagellatus</name>
    <dbReference type="NCBI Taxonomy" id="3162530"/>
    <lineage>
        <taxon>Bacteria</taxon>
        <taxon>Pseudomonadati</taxon>
        <taxon>Pseudomonadota</taxon>
        <taxon>Alphaproteobacteria</taxon>
        <taxon>Hyphomicrobiales</taxon>
        <taxon>Ancalomicrobiaceae</taxon>
        <taxon>Methyloraptor</taxon>
    </lineage>
</organism>
<keyword evidence="2" id="KW-1277">Toxin-antitoxin system</keyword>
<evidence type="ECO:0000313" key="3">
    <source>
        <dbReference type="EMBL" id="XBY45150.1"/>
    </source>
</evidence>
<gene>
    <name evidence="3" type="ORF">ABS361_02315</name>
</gene>
<dbReference type="KEGG" id="mflg:ABS361_02315"/>
<dbReference type="InterPro" id="IPR051803">
    <property type="entry name" value="TA_system_RelE-like_toxin"/>
</dbReference>
<accession>A0AAU7XE63</accession>
<protein>
    <submittedName>
        <fullName evidence="3">Type II toxin-antitoxin system RelE/ParE family toxin</fullName>
    </submittedName>
</protein>
<name>A0AAU7XE63_9HYPH</name>
<comment type="similarity">
    <text evidence="1">Belongs to the RelE toxin family.</text>
</comment>
<dbReference type="PANTHER" id="PTHR33755:SF6">
    <property type="entry name" value="PLASMID STABILIZATION SYSTEM PROTEIN"/>
    <property type="match status" value="1"/>
</dbReference>
<dbReference type="InterPro" id="IPR007712">
    <property type="entry name" value="RelE/ParE_toxin"/>
</dbReference>
<dbReference type="RefSeq" id="WP_407050240.1">
    <property type="nucleotide sequence ID" value="NZ_CP158568.1"/>
</dbReference>
<proteinExistence type="inferred from homology"/>
<reference evidence="3" key="1">
    <citation type="submission" date="2024-06" db="EMBL/GenBank/DDBJ databases">
        <title>Methylostella associata gen. nov., sp. nov., a novel Ancalomicrobiaceae-affiliated facultatively methylotrophic bacteria that feed on methanotrophs of the genus Methylococcus.</title>
        <authorList>
            <person name="Saltykova V."/>
            <person name="Danilova O.V."/>
            <person name="Oshkin I.Y."/>
            <person name="Belova S.E."/>
            <person name="Pimenov N.V."/>
            <person name="Dedysh S.N."/>
        </authorList>
    </citation>
    <scope>NUCLEOTIDE SEQUENCE</scope>
    <source>
        <strain evidence="3">S20</strain>
    </source>
</reference>
<evidence type="ECO:0000256" key="2">
    <source>
        <dbReference type="ARBA" id="ARBA00022649"/>
    </source>
</evidence>
<dbReference type="EMBL" id="CP158568">
    <property type="protein sequence ID" value="XBY45150.1"/>
    <property type="molecule type" value="Genomic_DNA"/>
</dbReference>
<evidence type="ECO:0000256" key="1">
    <source>
        <dbReference type="ARBA" id="ARBA00006226"/>
    </source>
</evidence>
<sequence>MTRLLFTERARRDLLDIWAHVALRSPAAADRILDRIADRCTILRTFPAAGPVRPDIRPGTRVLVVDRWLVLYRQIEDDVQVVRIVDGARDLARLDWPTD</sequence>
<dbReference type="InterPro" id="IPR035093">
    <property type="entry name" value="RelE/ParE_toxin_dom_sf"/>
</dbReference>